<dbReference type="EMBL" id="BK032878">
    <property type="protein sequence ID" value="DAF65390.1"/>
    <property type="molecule type" value="Genomic_DNA"/>
</dbReference>
<organism evidence="1">
    <name type="scientific">Siphoviridae sp. ctbbV81</name>
    <dbReference type="NCBI Taxonomy" id="2827900"/>
    <lineage>
        <taxon>Viruses</taxon>
        <taxon>Duplodnaviria</taxon>
        <taxon>Heunggongvirae</taxon>
        <taxon>Uroviricota</taxon>
        <taxon>Caudoviricetes</taxon>
    </lineage>
</organism>
<name>A0A8S5TQG5_9CAUD</name>
<reference evidence="1" key="1">
    <citation type="journal article" date="2021" name="Proc. Natl. Acad. Sci. U.S.A.">
        <title>A Catalog of Tens of Thousands of Viruses from Human Metagenomes Reveals Hidden Associations with Chronic Diseases.</title>
        <authorList>
            <person name="Tisza M.J."/>
            <person name="Buck C.B."/>
        </authorList>
    </citation>
    <scope>NUCLEOTIDE SEQUENCE</scope>
    <source>
        <strain evidence="1">CtbbV81</strain>
    </source>
</reference>
<protein>
    <submittedName>
        <fullName evidence="1">Uncharacterized protein</fullName>
    </submittedName>
</protein>
<proteinExistence type="predicted"/>
<sequence>MGEYVSLDMGCTWKFKSSLFNSNELQSLESFSLTSFGSSVSRWEIYAVQVGALDFFY</sequence>
<evidence type="ECO:0000313" key="1">
    <source>
        <dbReference type="EMBL" id="DAF65390.1"/>
    </source>
</evidence>
<accession>A0A8S5TQG5</accession>